<name>A0ABQ5QHX7_9BACT</name>
<dbReference type="RefSeq" id="WP_285576132.1">
    <property type="nucleotide sequence ID" value="NZ_BSDE01000005.1"/>
</dbReference>
<dbReference type="InterPro" id="IPR024078">
    <property type="entry name" value="LmbE-like_dom_sf"/>
</dbReference>
<keyword evidence="3" id="KW-1185">Reference proteome</keyword>
<dbReference type="InterPro" id="IPR003737">
    <property type="entry name" value="GlcNAc_PI_deacetylase-related"/>
</dbReference>
<dbReference type="Proteomes" id="UP001165069">
    <property type="component" value="Unassembled WGS sequence"/>
</dbReference>
<accession>A0ABQ5QHX7</accession>
<dbReference type="PANTHER" id="PTHR12993">
    <property type="entry name" value="N-ACETYLGLUCOSAMINYL-PHOSPHATIDYLINOSITOL DE-N-ACETYLASE-RELATED"/>
    <property type="match status" value="1"/>
</dbReference>
<dbReference type="SUPFAM" id="SSF102588">
    <property type="entry name" value="LmbE-like"/>
    <property type="match status" value="1"/>
</dbReference>
<sequence>MPNLRRIASLALAATALPCLQAQVPVRDAAELQKQLDRLQTVGSVLYIAAHPDDENTAVLATLSKGRNLRTAYLSMTRGGGGQNLIGPELGDGLAAIRTQELLAARRIDGAEQFFTSAVDFGFSKTAEESLRIWNHDKVLGDVVRTIRTFRPDVILTRFPPDERAGHGHHTASAMLAIEAFKAAADPTRYPEQLKQGLHPWQATRLLWNHFRFSDDAPKPAPGSLTLDVGQYDPLLGRSYGELAAESRSQHRSQGFGVLAQRGSREEDFELLAGSPAKADLFEGIDTTWSRFPGTQQVATLLREARRSFRAEQPAASLPALGRALSALRALPLASEPLVQLKVTELEDLMRSAAGLWVEAIADRQRVAPEDALTIHTAVLARGGAPLRLESLSLEAVTPQGVRTLDTHPQGQPLTDNDPKKETFNLKIPAETPLTQPHWLGGPGAEAWSGLPESPAPFRLRARLTLPEGPFEVVVPVRYRFRDPVRGERYQPLAVVPPVFVQIAEGVQIFETPGARTLHLKVVAGASSASGRLRLRVPAAWKVEPAECAFTLNHAGEERECTFQITPPSAAATGELHADVDTGAGFQPARALLKVDHPHIPLQTLLPEAKARLERFDLRHNGHRIGYVMGAGDEIPQALRRIGYQVELITDEALAQEDLARFDAIVLGIRAYNTRPALQTLKDRLHAYVAAGGTEVVLYTVNTGFPGINAAMVTDTIGPYPFKVGRKRVTDETATVHVLQPDHPVFHWPNELTSRDFDGWIQERSLYHAEGWDSHYTPLLGMADPGEAEDRGALIVAKHGKGQYVYTGISFFRQLPDGVPGATRLFANLLALGHAHD</sequence>
<dbReference type="Pfam" id="PF02585">
    <property type="entry name" value="PIG-L"/>
    <property type="match status" value="1"/>
</dbReference>
<feature type="signal peptide" evidence="1">
    <location>
        <begin position="1"/>
        <end position="22"/>
    </location>
</feature>
<dbReference type="Gene3D" id="3.40.50.10320">
    <property type="entry name" value="LmbE-like"/>
    <property type="match status" value="1"/>
</dbReference>
<feature type="chain" id="PRO_5045748532" evidence="1">
    <location>
        <begin position="23"/>
        <end position="837"/>
    </location>
</feature>
<dbReference type="InterPro" id="IPR029062">
    <property type="entry name" value="Class_I_gatase-like"/>
</dbReference>
<evidence type="ECO:0000256" key="1">
    <source>
        <dbReference type="SAM" id="SignalP"/>
    </source>
</evidence>
<reference evidence="2 3" key="1">
    <citation type="journal article" date="2023" name="Antonie Van Leeuwenhoek">
        <title>Mesoterricola silvestris gen. nov., sp. nov., Mesoterricola sediminis sp. nov., Geothrix oryzae sp. nov., Geothrix edaphica sp. nov., Geothrix rubra sp. nov., and Geothrix limicola sp. nov., six novel members of Acidobacteriota isolated from soils.</title>
        <authorList>
            <person name="Itoh H."/>
            <person name="Sugisawa Y."/>
            <person name="Mise K."/>
            <person name="Xu Z."/>
            <person name="Kuniyasu M."/>
            <person name="Ushijima N."/>
            <person name="Kawano K."/>
            <person name="Kobayashi E."/>
            <person name="Shiratori Y."/>
            <person name="Masuda Y."/>
            <person name="Senoo K."/>
        </authorList>
    </citation>
    <scope>NUCLEOTIDE SEQUENCE [LARGE SCALE GENOMIC DNA]</scope>
    <source>
        <strain evidence="2 3">Red804</strain>
    </source>
</reference>
<dbReference type="Gene3D" id="3.40.50.880">
    <property type="match status" value="1"/>
</dbReference>
<dbReference type="PANTHER" id="PTHR12993:SF26">
    <property type="entry name" value="1D-MYO-INOSITOL 2-ACETAMIDO-2-DEOXY-ALPHA-D-GLUCOPYRANOSIDE DEACETYLASE"/>
    <property type="match status" value="1"/>
</dbReference>
<proteinExistence type="predicted"/>
<keyword evidence="1" id="KW-0732">Signal</keyword>
<protein>
    <submittedName>
        <fullName evidence="2">GlcNAc-PI de-N-acetylase</fullName>
    </submittedName>
</protein>
<dbReference type="SUPFAM" id="SSF52317">
    <property type="entry name" value="Class I glutamine amidotransferase-like"/>
    <property type="match status" value="1"/>
</dbReference>
<organism evidence="2 3">
    <name type="scientific">Geothrix limicola</name>
    <dbReference type="NCBI Taxonomy" id="2927978"/>
    <lineage>
        <taxon>Bacteria</taxon>
        <taxon>Pseudomonadati</taxon>
        <taxon>Acidobacteriota</taxon>
        <taxon>Holophagae</taxon>
        <taxon>Holophagales</taxon>
        <taxon>Holophagaceae</taxon>
        <taxon>Geothrix</taxon>
    </lineage>
</organism>
<dbReference type="EMBL" id="BSDE01000005">
    <property type="protein sequence ID" value="GLH74163.1"/>
    <property type="molecule type" value="Genomic_DNA"/>
</dbReference>
<evidence type="ECO:0000313" key="3">
    <source>
        <dbReference type="Proteomes" id="UP001165069"/>
    </source>
</evidence>
<comment type="caution">
    <text evidence="2">The sequence shown here is derived from an EMBL/GenBank/DDBJ whole genome shotgun (WGS) entry which is preliminary data.</text>
</comment>
<evidence type="ECO:0000313" key="2">
    <source>
        <dbReference type="EMBL" id="GLH74163.1"/>
    </source>
</evidence>
<gene>
    <name evidence="2" type="ORF">GETHLI_26650</name>
</gene>